<dbReference type="RefSeq" id="WP_184918681.1">
    <property type="nucleotide sequence ID" value="NZ_JACHMO010000001.1"/>
</dbReference>
<dbReference type="EMBL" id="JACHMO010000001">
    <property type="protein sequence ID" value="MBB5802145.1"/>
    <property type="molecule type" value="Genomic_DNA"/>
</dbReference>
<gene>
    <name evidence="3" type="ORF">F4560_001913</name>
</gene>
<feature type="region of interest" description="Disordered" evidence="1">
    <location>
        <begin position="28"/>
        <end position="53"/>
    </location>
</feature>
<evidence type="ECO:0000256" key="2">
    <source>
        <dbReference type="SAM" id="SignalP"/>
    </source>
</evidence>
<keyword evidence="4" id="KW-1185">Reference proteome</keyword>
<comment type="caution">
    <text evidence="3">The sequence shown here is derived from an EMBL/GenBank/DDBJ whole genome shotgun (WGS) entry which is preliminary data.</text>
</comment>
<organism evidence="3 4">
    <name type="scientific">Saccharothrix ecbatanensis</name>
    <dbReference type="NCBI Taxonomy" id="1105145"/>
    <lineage>
        <taxon>Bacteria</taxon>
        <taxon>Bacillati</taxon>
        <taxon>Actinomycetota</taxon>
        <taxon>Actinomycetes</taxon>
        <taxon>Pseudonocardiales</taxon>
        <taxon>Pseudonocardiaceae</taxon>
        <taxon>Saccharothrix</taxon>
    </lineage>
</organism>
<dbReference type="Proteomes" id="UP000552097">
    <property type="component" value="Unassembled WGS sequence"/>
</dbReference>
<feature type="compositionally biased region" description="Low complexity" evidence="1">
    <location>
        <begin position="32"/>
        <end position="42"/>
    </location>
</feature>
<evidence type="ECO:0000256" key="1">
    <source>
        <dbReference type="SAM" id="MobiDB-lite"/>
    </source>
</evidence>
<sequence>MTFRARRATVGLLTFAFLVAGCTGTPDPAPTTPSATSVAPSTWGPVPSADARPQDLAASAPKKFTDGDVCKLLTLEEIKATAKSPSAEDLITDPGKRCSWQLGDSVDDKGMPAEFLIIQVHRADMWQGAEQGAISGHPTRRRSQEGLCVLRIALRKPVDQHTDQPVMAISLKRTTEQADVCPAAQSLAALALDRLPAA</sequence>
<evidence type="ECO:0008006" key="5">
    <source>
        <dbReference type="Google" id="ProtNLM"/>
    </source>
</evidence>
<proteinExistence type="predicted"/>
<dbReference type="PROSITE" id="PS51257">
    <property type="entry name" value="PROKAR_LIPOPROTEIN"/>
    <property type="match status" value="1"/>
</dbReference>
<protein>
    <recommendedName>
        <fullName evidence="5">DUF3558 domain-containing protein</fullName>
    </recommendedName>
</protein>
<feature type="signal peptide" evidence="2">
    <location>
        <begin position="1"/>
        <end position="20"/>
    </location>
</feature>
<reference evidence="3 4" key="1">
    <citation type="submission" date="2020-08" db="EMBL/GenBank/DDBJ databases">
        <title>Sequencing the genomes of 1000 actinobacteria strains.</title>
        <authorList>
            <person name="Klenk H.-P."/>
        </authorList>
    </citation>
    <scope>NUCLEOTIDE SEQUENCE [LARGE SCALE GENOMIC DNA]</scope>
    <source>
        <strain evidence="3 4">DSM 45486</strain>
    </source>
</reference>
<dbReference type="AlphaFoldDB" id="A0A7W9HHB1"/>
<keyword evidence="2" id="KW-0732">Signal</keyword>
<evidence type="ECO:0000313" key="4">
    <source>
        <dbReference type="Proteomes" id="UP000552097"/>
    </source>
</evidence>
<name>A0A7W9HHB1_9PSEU</name>
<evidence type="ECO:0000313" key="3">
    <source>
        <dbReference type="EMBL" id="MBB5802145.1"/>
    </source>
</evidence>
<accession>A0A7W9HHB1</accession>
<feature type="chain" id="PRO_5039168320" description="DUF3558 domain-containing protein" evidence="2">
    <location>
        <begin position="21"/>
        <end position="198"/>
    </location>
</feature>